<name>A0A7C5XQ24_9CREN</name>
<comment type="caution">
    <text evidence="2">The sequence shown here is derived from an EMBL/GenBank/DDBJ whole genome shotgun (WGS) entry which is preliminary data.</text>
</comment>
<organism evidence="2">
    <name type="scientific">Ignisphaera aggregans</name>
    <dbReference type="NCBI Taxonomy" id="334771"/>
    <lineage>
        <taxon>Archaea</taxon>
        <taxon>Thermoproteota</taxon>
        <taxon>Thermoprotei</taxon>
        <taxon>Desulfurococcales</taxon>
        <taxon>Desulfurococcaceae</taxon>
        <taxon>Ignisphaera</taxon>
    </lineage>
</organism>
<keyword evidence="1" id="KW-0472">Membrane</keyword>
<gene>
    <name evidence="2" type="ORF">ENM84_04285</name>
</gene>
<dbReference type="EMBL" id="DRZI01000183">
    <property type="protein sequence ID" value="HHP81865.1"/>
    <property type="molecule type" value="Genomic_DNA"/>
</dbReference>
<reference evidence="2" key="1">
    <citation type="journal article" date="2020" name="mSystems">
        <title>Genome- and Community-Level Interaction Insights into Carbon Utilization and Element Cycling Functions of Hydrothermarchaeota in Hydrothermal Sediment.</title>
        <authorList>
            <person name="Zhou Z."/>
            <person name="Liu Y."/>
            <person name="Xu W."/>
            <person name="Pan J."/>
            <person name="Luo Z.H."/>
            <person name="Li M."/>
        </authorList>
    </citation>
    <scope>NUCLEOTIDE SEQUENCE [LARGE SCALE GENOMIC DNA]</scope>
    <source>
        <strain evidence="2">SpSt-1121</strain>
    </source>
</reference>
<evidence type="ECO:0000256" key="1">
    <source>
        <dbReference type="SAM" id="Phobius"/>
    </source>
</evidence>
<feature type="transmembrane region" description="Helical" evidence="1">
    <location>
        <begin position="208"/>
        <end position="228"/>
    </location>
</feature>
<accession>A0A7C5XQ24</accession>
<evidence type="ECO:0000313" key="2">
    <source>
        <dbReference type="EMBL" id="HHP81865.1"/>
    </source>
</evidence>
<protein>
    <submittedName>
        <fullName evidence="2">Uncharacterized protein</fullName>
    </submittedName>
</protein>
<sequence>MRMWFVIQVLKVLLLSLFRKKLTLVILLCVAPPIIIYSTITFLTNTIVIKSETLLIYSSSESVLISDKPLSGMCTVIRYGLASLILTNNTSLNTFLIAVGYLRNLSYVLNLEDLNSNCSHLSNIASIGSSLFKRLGNALQDTVNICIDGVCTTYCLAYTHLSYFEDALIIENIEGVENLNTSFLCIYASKDISKNILVGIVNEVSNFFNIYILIAIAGYIPVISFAVVKTLNMLG</sequence>
<dbReference type="AlphaFoldDB" id="A0A7C5XQ24"/>
<proteinExistence type="predicted"/>
<keyword evidence="1" id="KW-1133">Transmembrane helix</keyword>
<keyword evidence="1" id="KW-0812">Transmembrane</keyword>